<dbReference type="GO" id="GO:0030288">
    <property type="term" value="C:outer membrane-bounded periplasmic space"/>
    <property type="evidence" value="ECO:0007669"/>
    <property type="project" value="TreeGrafter"/>
</dbReference>
<gene>
    <name evidence="2" type="ORF">ENR15_23425</name>
</gene>
<evidence type="ECO:0000259" key="1">
    <source>
        <dbReference type="Pfam" id="PF08486"/>
    </source>
</evidence>
<accession>A0A7C4A0X5</accession>
<feature type="domain" description="Sporulation stage II protein D amidase enhancer LytB N-terminal" evidence="1">
    <location>
        <begin position="130"/>
        <end position="219"/>
    </location>
</feature>
<reference evidence="2" key="1">
    <citation type="journal article" date="2020" name="mSystems">
        <title>Genome- and Community-Level Interaction Insights into Carbon Utilization and Element Cycling Functions of Hydrothermarchaeota in Hydrothermal Sediment.</title>
        <authorList>
            <person name="Zhou Z."/>
            <person name="Liu Y."/>
            <person name="Xu W."/>
            <person name="Pan J."/>
            <person name="Luo Z.H."/>
            <person name="Li M."/>
        </authorList>
    </citation>
    <scope>NUCLEOTIDE SEQUENCE [LARGE SCALE GENOMIC DNA]</scope>
    <source>
        <strain evidence="2">SpSt-374</strain>
    </source>
</reference>
<evidence type="ECO:0000313" key="2">
    <source>
        <dbReference type="EMBL" id="HGG03507.1"/>
    </source>
</evidence>
<organism evidence="2">
    <name type="scientific">Planktothricoides sp. SpSt-374</name>
    <dbReference type="NCBI Taxonomy" id="2282167"/>
    <lineage>
        <taxon>Bacteria</taxon>
        <taxon>Bacillati</taxon>
        <taxon>Cyanobacteriota</taxon>
        <taxon>Cyanophyceae</taxon>
        <taxon>Oscillatoriophycideae</taxon>
        <taxon>Oscillatoriales</taxon>
        <taxon>Oscillatoriaceae</taxon>
        <taxon>Planktothricoides</taxon>
    </lineage>
</organism>
<dbReference type="InterPro" id="IPR051922">
    <property type="entry name" value="Bact_Sporulation_Assoc"/>
</dbReference>
<dbReference type="PANTHER" id="PTHR30032:SF4">
    <property type="entry name" value="AMIDASE ENHANCER"/>
    <property type="match status" value="1"/>
</dbReference>
<dbReference type="Pfam" id="PF08486">
    <property type="entry name" value="SpoIID"/>
    <property type="match status" value="1"/>
</dbReference>
<proteinExistence type="predicted"/>
<dbReference type="PANTHER" id="PTHR30032">
    <property type="entry name" value="N-ACETYLMURAMOYL-L-ALANINE AMIDASE-RELATED"/>
    <property type="match status" value="1"/>
</dbReference>
<protein>
    <submittedName>
        <fullName evidence="2">SpoIID/LytB domain-containing protein</fullName>
    </submittedName>
</protein>
<name>A0A7C4A0X5_9CYAN</name>
<sequence>MVPFSLSPLSLPRVAKKVSWWLVVFFWFLMLAPAQAALLLRVAIIEGVNQVKIGTSTAAVVRDASGRTLGQIPAMSSYYAEPRGGTVALDRWQTGQIWIEPSNGGYAYIGDRWYRGRIHLVPSASSGGGGTLTAVNIVDLEQYLSSVIGAEMSPSWPQEALKAQAVAARSYALYQRDRYGNSIYDVGDTQAWQVYKGLESEANTTQAAVEATKGQVLTYNGQIIEAVFHSSSGGHTENVEDVWSEPRPYLRGVPDYDAGAPVYEWNSSISRAQLTNLMGVGNISAIKPERMSKTGRVISVRAYGSDGERLFSGEQLQRLLNLRSTLFTINPNGNTFAIYGRGFGHGVGMSQWGAYNLARQGYNYQQILGHYYQNSSLAKIKID</sequence>
<dbReference type="InterPro" id="IPR013693">
    <property type="entry name" value="SpoIID/LytB_N"/>
</dbReference>
<dbReference type="GO" id="GO:0030435">
    <property type="term" value="P:sporulation resulting in formation of a cellular spore"/>
    <property type="evidence" value="ECO:0007669"/>
    <property type="project" value="InterPro"/>
</dbReference>
<dbReference type="NCBIfam" id="TIGR02669">
    <property type="entry name" value="SpoIID_LytB"/>
    <property type="match status" value="1"/>
</dbReference>
<dbReference type="AlphaFoldDB" id="A0A7C4A0X5"/>
<dbReference type="InterPro" id="IPR013486">
    <property type="entry name" value="SpoIID/LytB"/>
</dbReference>
<dbReference type="EMBL" id="DSPX01000245">
    <property type="protein sequence ID" value="HGG03507.1"/>
    <property type="molecule type" value="Genomic_DNA"/>
</dbReference>
<comment type="caution">
    <text evidence="2">The sequence shown here is derived from an EMBL/GenBank/DDBJ whole genome shotgun (WGS) entry which is preliminary data.</text>
</comment>